<comment type="caution">
    <text evidence="2">The sequence shown here is derived from an EMBL/GenBank/DDBJ whole genome shotgun (WGS) entry which is preliminary data.</text>
</comment>
<dbReference type="AlphaFoldDB" id="A0A1E5PN96"/>
<proteinExistence type="predicted"/>
<dbReference type="Proteomes" id="UP000095705">
    <property type="component" value="Unassembled WGS sequence"/>
</dbReference>
<evidence type="ECO:0000313" key="3">
    <source>
        <dbReference type="Proteomes" id="UP000095705"/>
    </source>
</evidence>
<protein>
    <submittedName>
        <fullName evidence="2">Uncharacterized protein</fullName>
    </submittedName>
</protein>
<keyword evidence="1" id="KW-1133">Transmembrane helix</keyword>
<evidence type="ECO:0000313" key="2">
    <source>
        <dbReference type="EMBL" id="OEJ31028.1"/>
    </source>
</evidence>
<keyword evidence="1" id="KW-0472">Membrane</keyword>
<sequence length="85" mass="8794">MSTAIVLLTLGLAGAVPGGWVALNVRGSAASLERWADGNAQLRMHARGDLGPVERRLSARLYRVLGTVMALGGCVIILGGLLELA</sequence>
<dbReference type="RefSeq" id="WP_069919174.1">
    <property type="nucleotide sequence ID" value="NZ_MEHK01000001.1"/>
</dbReference>
<feature type="transmembrane region" description="Helical" evidence="1">
    <location>
        <begin position="61"/>
        <end position="82"/>
    </location>
</feature>
<keyword evidence="3" id="KW-1185">Reference proteome</keyword>
<dbReference type="OrthoDB" id="4333589at2"/>
<name>A0A1E5PN96_9ACTN</name>
<evidence type="ECO:0000256" key="1">
    <source>
        <dbReference type="SAM" id="Phobius"/>
    </source>
</evidence>
<keyword evidence="1" id="KW-0812">Transmembrane</keyword>
<accession>A0A1E5PN96</accession>
<dbReference type="STRING" id="36818.BGK67_06420"/>
<reference evidence="2 3" key="1">
    <citation type="submission" date="2016-08" db="EMBL/GenBank/DDBJ databases">
        <title>The complete genome of Streptomyces subrutilus 10-1-1.</title>
        <authorList>
            <person name="Chen X."/>
        </authorList>
    </citation>
    <scope>NUCLEOTIDE SEQUENCE [LARGE SCALE GENOMIC DNA]</scope>
    <source>
        <strain evidence="2 3">10-1-1</strain>
    </source>
</reference>
<dbReference type="EMBL" id="MEHK01000001">
    <property type="protein sequence ID" value="OEJ31028.1"/>
    <property type="molecule type" value="Genomic_DNA"/>
</dbReference>
<gene>
    <name evidence="2" type="ORF">BGK67_06420</name>
</gene>
<organism evidence="2 3">
    <name type="scientific">Streptomyces subrutilus</name>
    <dbReference type="NCBI Taxonomy" id="36818"/>
    <lineage>
        <taxon>Bacteria</taxon>
        <taxon>Bacillati</taxon>
        <taxon>Actinomycetota</taxon>
        <taxon>Actinomycetes</taxon>
        <taxon>Kitasatosporales</taxon>
        <taxon>Streptomycetaceae</taxon>
        <taxon>Streptomyces</taxon>
    </lineage>
</organism>